<sequence>MIISTKRNRKITKILIFLLVLLFLLLTKEKVYAMENEINVDDSNETSGTDFNYNDIQRVIDEVLDSGDNMNFEQYVTDLVTGNKKFSLQQIGNDIKNAVINEIRDNIGTLTSLISIAVIAAVFTNFSYAFQNTQVAETGFYVAYLLLFSVLTASFISAATLASNTILAVLNFMKALVPTYFLSVAFVSSAGTSMVYYQVTLFLITFVDVLLIKLIIPMINIYLVVSMANNLSKEDLLSKLADLLSVVIKWALKTLVGLVVGFNAIQGLILPVADNIKKSALYKIAGVIPGVGDVLGSVTESVFGAGILLKNAIGVAGVVVIIIICALPIIKLAITTLIYRVSSAAVQPISDKRMLNCVTASADAAALLLQTVLVGAVLFLLTITIIAATTT</sequence>
<feature type="transmembrane region" description="Helical" evidence="1">
    <location>
        <begin position="286"/>
        <end position="309"/>
    </location>
</feature>
<dbReference type="InterPro" id="IPR014194">
    <property type="entry name" value="Spore_III_AE"/>
</dbReference>
<feature type="transmembrane region" description="Helical" evidence="1">
    <location>
        <begin position="166"/>
        <end position="187"/>
    </location>
</feature>
<feature type="transmembrane region" description="Helical" evidence="1">
    <location>
        <begin position="199"/>
        <end position="223"/>
    </location>
</feature>
<keyword evidence="3" id="KW-1185">Reference proteome</keyword>
<dbReference type="AlphaFoldDB" id="A0A6P1TSR6"/>
<feature type="transmembrane region" description="Helical" evidence="1">
    <location>
        <begin position="360"/>
        <end position="388"/>
    </location>
</feature>
<feature type="transmembrane region" description="Helical" evidence="1">
    <location>
        <begin position="243"/>
        <end position="265"/>
    </location>
</feature>
<feature type="transmembrane region" description="Helical" evidence="1">
    <location>
        <begin position="315"/>
        <end position="339"/>
    </location>
</feature>
<evidence type="ECO:0000313" key="3">
    <source>
        <dbReference type="Proteomes" id="UP000464314"/>
    </source>
</evidence>
<keyword evidence="1" id="KW-1133">Transmembrane helix</keyword>
<keyword evidence="1" id="KW-0812">Transmembrane</keyword>
<organism evidence="2 3">
    <name type="scientific">Anaerocolumna sedimenticola</name>
    <dbReference type="NCBI Taxonomy" id="2696063"/>
    <lineage>
        <taxon>Bacteria</taxon>
        <taxon>Bacillati</taxon>
        <taxon>Bacillota</taxon>
        <taxon>Clostridia</taxon>
        <taxon>Lachnospirales</taxon>
        <taxon>Lachnospiraceae</taxon>
        <taxon>Anaerocolumna</taxon>
    </lineage>
</organism>
<proteinExistence type="predicted"/>
<dbReference type="Proteomes" id="UP000464314">
    <property type="component" value="Chromosome"/>
</dbReference>
<dbReference type="RefSeq" id="WP_161839597.1">
    <property type="nucleotide sequence ID" value="NZ_CP048000.1"/>
</dbReference>
<name>A0A6P1TSR6_9FIRM</name>
<evidence type="ECO:0000256" key="1">
    <source>
        <dbReference type="SAM" id="Phobius"/>
    </source>
</evidence>
<accession>A0A6P1TSR6</accession>
<dbReference type="Pfam" id="PF09546">
    <property type="entry name" value="Spore_III_AE"/>
    <property type="match status" value="1"/>
</dbReference>
<protein>
    <submittedName>
        <fullName evidence="2">Sporulation protein</fullName>
    </submittedName>
</protein>
<dbReference type="EMBL" id="CP048000">
    <property type="protein sequence ID" value="QHQ62776.1"/>
    <property type="molecule type" value="Genomic_DNA"/>
</dbReference>
<gene>
    <name evidence="2" type="ORF">Ana3638_19975</name>
</gene>
<feature type="transmembrane region" description="Helical" evidence="1">
    <location>
        <begin position="140"/>
        <end position="160"/>
    </location>
</feature>
<keyword evidence="1" id="KW-0472">Membrane</keyword>
<dbReference type="KEGG" id="anr:Ana3638_19975"/>
<evidence type="ECO:0000313" key="2">
    <source>
        <dbReference type="EMBL" id="QHQ62776.1"/>
    </source>
</evidence>
<reference evidence="2 3" key="1">
    <citation type="submission" date="2020-01" db="EMBL/GenBank/DDBJ databases">
        <title>Genome analysis of Anaerocolumna sp. CBA3638.</title>
        <authorList>
            <person name="Kim J."/>
            <person name="Roh S.W."/>
        </authorList>
    </citation>
    <scope>NUCLEOTIDE SEQUENCE [LARGE SCALE GENOMIC DNA]</scope>
    <source>
        <strain evidence="2 3">CBA3638</strain>
    </source>
</reference>
<feature type="transmembrane region" description="Helical" evidence="1">
    <location>
        <begin position="107"/>
        <end position="128"/>
    </location>
</feature>